<organism evidence="6 7">
    <name type="scientific">Homarus americanus</name>
    <name type="common">American lobster</name>
    <dbReference type="NCBI Taxonomy" id="6706"/>
    <lineage>
        <taxon>Eukaryota</taxon>
        <taxon>Metazoa</taxon>
        <taxon>Ecdysozoa</taxon>
        <taxon>Arthropoda</taxon>
        <taxon>Crustacea</taxon>
        <taxon>Multicrustacea</taxon>
        <taxon>Malacostraca</taxon>
        <taxon>Eumalacostraca</taxon>
        <taxon>Eucarida</taxon>
        <taxon>Decapoda</taxon>
        <taxon>Pleocyemata</taxon>
        <taxon>Astacidea</taxon>
        <taxon>Nephropoidea</taxon>
        <taxon>Nephropidae</taxon>
        <taxon>Homarus</taxon>
    </lineage>
</organism>
<protein>
    <submittedName>
        <fullName evidence="6">Myotilin-like</fullName>
    </submittedName>
</protein>
<feature type="compositionally biased region" description="Polar residues" evidence="4">
    <location>
        <begin position="27"/>
        <end position="37"/>
    </location>
</feature>
<comment type="caution">
    <text evidence="6">The sequence shown here is derived from an EMBL/GenBank/DDBJ whole genome shotgun (WGS) entry which is preliminary data.</text>
</comment>
<feature type="compositionally biased region" description="Basic residues" evidence="4">
    <location>
        <begin position="953"/>
        <end position="962"/>
    </location>
</feature>
<dbReference type="SMART" id="SM00409">
    <property type="entry name" value="IG"/>
    <property type="match status" value="2"/>
</dbReference>
<feature type="region of interest" description="Disordered" evidence="4">
    <location>
        <begin position="1"/>
        <end position="61"/>
    </location>
</feature>
<proteinExistence type="predicted"/>
<sequence length="1721" mass="187657">PPHHSHLSPQPPLTTTLTTATSHHNHPSPQSSLTTATPHHSHLSPQPPLTTATSHHSLTLSASSSVASSGAGVVAGGGGTKGGCGRCGQAFSIFFNKRVQCGGGCGLPVCRKCAPWSTAAQTYVCGVCSTQQPQSTTHAATTTPKTPDDAHLRQVEDSVRSHIEALVESQVGGPLDQVTAAPSTTQPHQRSLFSRHHGALSQAIAHLSYSLQMSILNRPLPTEDLPTSRHTQLSDQLTHAIKDAMILPRQTPVEDFNSHTYEDILATAILNKVLESCEGGRPNEVTIEVSHDVTSTDTDSGMSGGAKESRRGRHKRSEVSEAGSEGSEERSLTPPRHPAHRPTTISPDQGVVTDDCWANAVTTEGAPLQFKIEEHVEEITTHHLTDDDQDLEGIYDEDVSDSGGSWRGSRCSLDDSRERRHHKVSHHSVTEDPLLSTINVALPDPAHITSRRVSFPELGADIIHDSYADADECEAGPGDMVVDSETWEENWLFRRQRLVGAAGSDPVTMLIPNPEAHVPATVGNRDVDELSELSEQQSFGSGEPWSDSEGEGEAGESYQPSTASRELSTLAGEIVAEFAQQDQEYTVDYSVPSRVTTASTTQQGGGRKHSPTQPSPTQSHKSSTMPQSVHYLYTSHKEVPTGYHDGKTVEGIRNPVIVGKPRVDPDTISDSERPVPKPRKLSLATTPPSKTSMKSPLQLLPSPAEDLTILSPPLDMPHPKNVSSTSETVWFVETPEDYTVMQGRTLRLACQVNTKKPMGLSWYHNGSLVPVNHRDYWVFRRGSHHHLHVYGMTPSAAGVYAAAAYTTTHCVWVFCRVQHKANSRPQKRPTFTKGLSDITLEEGGELNLQCQVQGHPEPRVIFSRGLVKLEPSSRLAVESDQYGTWTLRLAECTLADSGEITATAFNMMSTITTRCHVRIVPEGTPIPQQDRTDTGRLKPSSSQVNKQQDPRPGGRHNRKKHNPGSYPSNTTRPTSGNLLTSAKTSSLPHRDQLTTSSGVNTDVDDLDDIQQVPTRPGITQEDVFSSTYGPTVDNEHVLSHDQTTVDEDSDLNSSVLLDGGRAYKCKVLGMDKSLEPIEYGETIDNSTTDGGNSADAYAPLFKDASASLEYLAEDISNPSSSLCEEFPNLASNGLISPSSSPCGASLGLDYYPSSHDDNPSDKEELPVIMSSVLSYSSSSTAIDQRVNIDPSVNISPLFPLTTDQLHAYTTLRDQHQEHEECPQGDKHDPACLLTASRPPTGTIADREHRKWEAAVSLPNNPYAPERLVQRLSLCHTSDHTPQPRRTLSVEFPEEGEKEEVDPSLRDGVPPKTDLNRYSRDYYVTPATGVRASSKNFKHQKSQQQQHQEPQAHQQKKQHQQQQQPGHQQQSYKTHQHLTLNGHQAVTRTSSDFSSNAQVCSQVPCKDSQAHCMSRSGDMKLKNSSPISEVSILPVTASHSCFPQPHTNNHNADVCSSSEGISDTPDSDACISNIGEGSDLVFSRIIERFNKSGGFQESKITRKSEPQRDFLSCSATDNGLNSSHSPSQTTPFQRSSYTHSSLPIRSSTPVHAPPVHHSSVTGSLQFIPFSTSTPSTTPNISPLSKLVTPVTLESPGIGELEEELIRHGFARASFRARKATKGFSLNPLFEDESKSLESQDADKKRFKSVAPQSLTSSCISDPSSDYYSSYESLPYLSSFSREGSLRLPKPQVTEESFERLPGKGGSLRLPQKKSNLKSWGSF</sequence>
<feature type="compositionally biased region" description="Acidic residues" evidence="4">
    <location>
        <begin position="387"/>
        <end position="400"/>
    </location>
</feature>
<feature type="compositionally biased region" description="Low complexity" evidence="4">
    <location>
        <begin position="1359"/>
        <end position="1369"/>
    </location>
</feature>
<feature type="non-terminal residue" evidence="6">
    <location>
        <position position="1"/>
    </location>
</feature>
<feature type="compositionally biased region" description="Basic and acidic residues" evidence="4">
    <location>
        <begin position="1498"/>
        <end position="1507"/>
    </location>
</feature>
<feature type="compositionally biased region" description="Basic and acidic residues" evidence="4">
    <location>
        <begin position="661"/>
        <end position="675"/>
    </location>
</feature>
<feature type="compositionally biased region" description="Polar residues" evidence="4">
    <location>
        <begin position="611"/>
        <end position="626"/>
    </location>
</feature>
<dbReference type="PROSITE" id="PS50835">
    <property type="entry name" value="IG_LIKE"/>
    <property type="match status" value="1"/>
</dbReference>
<feature type="compositionally biased region" description="Low complexity" evidence="4">
    <location>
        <begin position="1341"/>
        <end position="1352"/>
    </location>
</feature>
<evidence type="ECO:0000256" key="3">
    <source>
        <dbReference type="ARBA" id="ARBA00023319"/>
    </source>
</evidence>
<dbReference type="InterPro" id="IPR007110">
    <property type="entry name" value="Ig-like_dom"/>
</dbReference>
<name>A0A8J5MZU5_HOMAM</name>
<feature type="compositionally biased region" description="Polar residues" evidence="4">
    <location>
        <begin position="683"/>
        <end position="695"/>
    </location>
</feature>
<dbReference type="InterPro" id="IPR011011">
    <property type="entry name" value="Znf_FYVE_PHD"/>
</dbReference>
<dbReference type="Gene3D" id="2.60.40.10">
    <property type="entry name" value="Immunoglobulins"/>
    <property type="match status" value="2"/>
</dbReference>
<evidence type="ECO:0000256" key="1">
    <source>
        <dbReference type="ARBA" id="ARBA00022737"/>
    </source>
</evidence>
<gene>
    <name evidence="6" type="primary">MYOT-L</name>
    <name evidence="6" type="ORF">Hamer_G013362</name>
</gene>
<feature type="region of interest" description="Disordered" evidence="4">
    <location>
        <begin position="596"/>
        <end position="626"/>
    </location>
</feature>
<feature type="compositionally biased region" description="Polar residues" evidence="4">
    <location>
        <begin position="292"/>
        <end position="301"/>
    </location>
</feature>
<keyword evidence="1" id="KW-0677">Repeat</keyword>
<dbReference type="InterPro" id="IPR050964">
    <property type="entry name" value="Striated_Muscle_Regulatory"/>
</dbReference>
<evidence type="ECO:0000256" key="4">
    <source>
        <dbReference type="SAM" id="MobiDB-lite"/>
    </source>
</evidence>
<dbReference type="InterPro" id="IPR036179">
    <property type="entry name" value="Ig-like_dom_sf"/>
</dbReference>
<evidence type="ECO:0000259" key="5">
    <source>
        <dbReference type="PROSITE" id="PS50835"/>
    </source>
</evidence>
<dbReference type="EMBL" id="JAHLQT010015640">
    <property type="protein sequence ID" value="KAG7169729.1"/>
    <property type="molecule type" value="Genomic_DNA"/>
</dbReference>
<dbReference type="FunFam" id="2.60.40.10:FF:000032">
    <property type="entry name" value="palladin isoform X1"/>
    <property type="match status" value="1"/>
</dbReference>
<keyword evidence="2" id="KW-1015">Disulfide bond</keyword>
<evidence type="ECO:0000256" key="2">
    <source>
        <dbReference type="ARBA" id="ARBA00023157"/>
    </source>
</evidence>
<feature type="region of interest" description="Disordered" evidence="4">
    <location>
        <begin position="384"/>
        <end position="412"/>
    </location>
</feature>
<keyword evidence="7" id="KW-1185">Reference proteome</keyword>
<reference evidence="6" key="1">
    <citation type="journal article" date="2021" name="Sci. Adv.">
        <title>The American lobster genome reveals insights on longevity, neural, and immune adaptations.</title>
        <authorList>
            <person name="Polinski J.M."/>
            <person name="Zimin A.V."/>
            <person name="Clark K.F."/>
            <person name="Kohn A.B."/>
            <person name="Sadowski N."/>
            <person name="Timp W."/>
            <person name="Ptitsyn A."/>
            <person name="Khanna P."/>
            <person name="Romanova D.Y."/>
            <person name="Williams P."/>
            <person name="Greenwood S.J."/>
            <person name="Moroz L.L."/>
            <person name="Walt D.R."/>
            <person name="Bodnar A.G."/>
        </authorList>
    </citation>
    <scope>NUCLEOTIDE SEQUENCE</scope>
    <source>
        <strain evidence="6">GMGI-L3</strain>
    </source>
</reference>
<feature type="compositionally biased region" description="Low complexity" evidence="4">
    <location>
        <begin position="49"/>
        <end position="61"/>
    </location>
</feature>
<feature type="region of interest" description="Disordered" evidence="4">
    <location>
        <begin position="1686"/>
        <end position="1721"/>
    </location>
</feature>
<feature type="non-terminal residue" evidence="6">
    <location>
        <position position="1721"/>
    </location>
</feature>
<feature type="domain" description="Ig-like" evidence="5">
    <location>
        <begin position="719"/>
        <end position="832"/>
    </location>
</feature>
<evidence type="ECO:0000313" key="6">
    <source>
        <dbReference type="EMBL" id="KAG7169729.1"/>
    </source>
</evidence>
<keyword evidence="3" id="KW-0393">Immunoglobulin domain</keyword>
<feature type="compositionally biased region" description="Polar residues" evidence="4">
    <location>
        <begin position="965"/>
        <end position="1000"/>
    </location>
</feature>
<feature type="compositionally biased region" description="Polar residues" evidence="4">
    <location>
        <begin position="1512"/>
        <end position="1548"/>
    </location>
</feature>
<feature type="region of interest" description="Disordered" evidence="4">
    <location>
        <begin position="657"/>
        <end position="698"/>
    </location>
</feature>
<feature type="compositionally biased region" description="Low complexity" evidence="4">
    <location>
        <begin position="13"/>
        <end position="22"/>
    </location>
</feature>
<dbReference type="InterPro" id="IPR013083">
    <property type="entry name" value="Znf_RING/FYVE/PHD"/>
</dbReference>
<dbReference type="Pfam" id="PF07679">
    <property type="entry name" value="I-set"/>
    <property type="match status" value="2"/>
</dbReference>
<dbReference type="SUPFAM" id="SSF48726">
    <property type="entry name" value="Immunoglobulin"/>
    <property type="match status" value="2"/>
</dbReference>
<dbReference type="SUPFAM" id="SSF57903">
    <property type="entry name" value="FYVE/PHD zinc finger"/>
    <property type="match status" value="1"/>
</dbReference>
<feature type="region of interest" description="Disordered" evidence="4">
    <location>
        <begin position="922"/>
        <end position="1029"/>
    </location>
</feature>
<feature type="region of interest" description="Disordered" evidence="4">
    <location>
        <begin position="1496"/>
        <end position="1556"/>
    </location>
</feature>
<dbReference type="InterPro" id="IPR013098">
    <property type="entry name" value="Ig_I-set"/>
</dbReference>
<evidence type="ECO:0000313" key="7">
    <source>
        <dbReference type="Proteomes" id="UP000747542"/>
    </source>
</evidence>
<accession>A0A8J5MZU5</accession>
<dbReference type="PANTHER" id="PTHR13817:SF166">
    <property type="entry name" value="NEURONAL IGCAM-RELATED"/>
    <property type="match status" value="1"/>
</dbReference>
<feature type="region of interest" description="Disordered" evidence="4">
    <location>
        <begin position="533"/>
        <end position="566"/>
    </location>
</feature>
<feature type="region of interest" description="Disordered" evidence="4">
    <location>
        <begin position="288"/>
        <end position="351"/>
    </location>
</feature>
<dbReference type="Gene3D" id="3.30.40.10">
    <property type="entry name" value="Zinc/RING finger domain, C3HC4 (zinc finger)"/>
    <property type="match status" value="1"/>
</dbReference>
<dbReference type="PANTHER" id="PTHR13817">
    <property type="entry name" value="TITIN"/>
    <property type="match status" value="1"/>
</dbReference>
<dbReference type="Proteomes" id="UP000747542">
    <property type="component" value="Unassembled WGS sequence"/>
</dbReference>
<dbReference type="InterPro" id="IPR013783">
    <property type="entry name" value="Ig-like_fold"/>
</dbReference>
<dbReference type="InterPro" id="IPR003599">
    <property type="entry name" value="Ig_sub"/>
</dbReference>
<feature type="region of interest" description="Disordered" evidence="4">
    <location>
        <begin position="1275"/>
        <end position="1374"/>
    </location>
</feature>
<feature type="compositionally biased region" description="Acidic residues" evidence="4">
    <location>
        <begin position="1291"/>
        <end position="1301"/>
    </location>
</feature>